<dbReference type="Pfam" id="PF03061">
    <property type="entry name" value="4HBT"/>
    <property type="match status" value="1"/>
</dbReference>
<evidence type="ECO:0000313" key="4">
    <source>
        <dbReference type="EMBL" id="SDM68281.1"/>
    </source>
</evidence>
<dbReference type="GO" id="GO:0047617">
    <property type="term" value="F:fatty acyl-CoA hydrolase activity"/>
    <property type="evidence" value="ECO:0007669"/>
    <property type="project" value="InterPro"/>
</dbReference>
<dbReference type="EMBL" id="LT629701">
    <property type="protein sequence ID" value="SDM68281.1"/>
    <property type="molecule type" value="Genomic_DNA"/>
</dbReference>
<dbReference type="InterPro" id="IPR039298">
    <property type="entry name" value="ACOT13"/>
</dbReference>
<feature type="domain" description="Thioesterase" evidence="3">
    <location>
        <begin position="62"/>
        <end position="139"/>
    </location>
</feature>
<accession>A0A1G9V7Z2</accession>
<dbReference type="PANTHER" id="PTHR21660:SF1">
    <property type="entry name" value="ACYL-COENZYME A THIOESTERASE 13"/>
    <property type="match status" value="1"/>
</dbReference>
<name>A0A1G9V7Z2_ALLAB</name>
<dbReference type="AlphaFoldDB" id="A0A1G9V7Z2"/>
<dbReference type="PANTHER" id="PTHR21660">
    <property type="entry name" value="THIOESTERASE SUPERFAMILY MEMBER-RELATED"/>
    <property type="match status" value="1"/>
</dbReference>
<dbReference type="InterPro" id="IPR003736">
    <property type="entry name" value="PAAI_dom"/>
</dbReference>
<dbReference type="SUPFAM" id="SSF54637">
    <property type="entry name" value="Thioesterase/thiol ester dehydrase-isomerase"/>
    <property type="match status" value="1"/>
</dbReference>
<evidence type="ECO:0000259" key="3">
    <source>
        <dbReference type="Pfam" id="PF03061"/>
    </source>
</evidence>
<dbReference type="Proteomes" id="UP000183376">
    <property type="component" value="Chromosome I"/>
</dbReference>
<evidence type="ECO:0000313" key="5">
    <source>
        <dbReference type="Proteomes" id="UP000183376"/>
    </source>
</evidence>
<keyword evidence="5" id="KW-1185">Reference proteome</keyword>
<dbReference type="InterPro" id="IPR029069">
    <property type="entry name" value="HotDog_dom_sf"/>
</dbReference>
<dbReference type="CDD" id="cd03443">
    <property type="entry name" value="PaaI_thioesterase"/>
    <property type="match status" value="1"/>
</dbReference>
<evidence type="ECO:0000256" key="1">
    <source>
        <dbReference type="ARBA" id="ARBA00008324"/>
    </source>
</evidence>
<dbReference type="eggNOG" id="COG2050">
    <property type="taxonomic scope" value="Bacteria"/>
</dbReference>
<dbReference type="Gene3D" id="3.10.129.10">
    <property type="entry name" value="Hotdog Thioesterase"/>
    <property type="match status" value="1"/>
</dbReference>
<protein>
    <submittedName>
        <fullName evidence="4">Uncharacterized domain 1-containing protein</fullName>
    </submittedName>
</protein>
<dbReference type="InterPro" id="IPR006683">
    <property type="entry name" value="Thioestr_dom"/>
</dbReference>
<sequence>MHKALLDLWASATGLELMQALAEQETSPPSQYGQVGLRVSRAAHGLVEMEWTPGETLANVVGTVHGGYTAMVLDEACCSAGVSTGERCYPVSTLNLAVDYVRAVRPGETYAVVAEVVHSGRARLLANASVRDGEGNLVAQAHAALLPSKAQLKAATEGTTTP</sequence>
<proteinExistence type="inferred from homology"/>
<dbReference type="NCBIfam" id="TIGR00369">
    <property type="entry name" value="unchar_dom_1"/>
    <property type="match status" value="1"/>
</dbReference>
<organism evidence="4 5">
    <name type="scientific">Allokutzneria albata</name>
    <name type="common">Kibdelosporangium albatum</name>
    <dbReference type="NCBI Taxonomy" id="211114"/>
    <lineage>
        <taxon>Bacteria</taxon>
        <taxon>Bacillati</taxon>
        <taxon>Actinomycetota</taxon>
        <taxon>Actinomycetes</taxon>
        <taxon>Pseudonocardiales</taxon>
        <taxon>Pseudonocardiaceae</taxon>
        <taxon>Allokutzneria</taxon>
    </lineage>
</organism>
<evidence type="ECO:0000256" key="2">
    <source>
        <dbReference type="ARBA" id="ARBA00022801"/>
    </source>
</evidence>
<reference evidence="4 5" key="1">
    <citation type="submission" date="2016-10" db="EMBL/GenBank/DDBJ databases">
        <authorList>
            <person name="de Groot N.N."/>
        </authorList>
    </citation>
    <scope>NUCLEOTIDE SEQUENCE [LARGE SCALE GENOMIC DNA]</scope>
    <source>
        <strain evidence="4 5">DSM 44149</strain>
    </source>
</reference>
<gene>
    <name evidence="4" type="ORF">SAMN04489726_2886</name>
</gene>
<dbReference type="STRING" id="211114.SAMN04489726_2886"/>
<keyword evidence="2" id="KW-0378">Hydrolase</keyword>
<comment type="similarity">
    <text evidence="1">Belongs to the thioesterase PaaI family.</text>
</comment>